<proteinExistence type="predicted"/>
<sequence length="81" mass="9151">MSIADVLVLTGTNPWEAGREIVWSMLDCVDSSDRLRLGRAVAGFDEIAKPLPVEEILYRIFSIEDATDRSFEMTTLFIDEI</sequence>
<gene>
    <name evidence="1" type="ORF">F8M49_29805</name>
</gene>
<accession>A0ABU3WX35</accession>
<organism evidence="1 2">
    <name type="scientific">Rhodococcus zopfii</name>
    <dbReference type="NCBI Taxonomy" id="43772"/>
    <lineage>
        <taxon>Bacteria</taxon>
        <taxon>Bacillati</taxon>
        <taxon>Actinomycetota</taxon>
        <taxon>Actinomycetes</taxon>
        <taxon>Mycobacteriales</taxon>
        <taxon>Nocardiaceae</taxon>
        <taxon>Rhodococcus</taxon>
    </lineage>
</organism>
<reference evidence="1 2" key="1">
    <citation type="submission" date="2019-10" db="EMBL/GenBank/DDBJ databases">
        <title>Draft Genome Assembly of Rhodococcus zopfii DSM44189.</title>
        <authorList>
            <person name="Sutton J.M."/>
            <person name="Akob D.M."/>
            <person name="Bushman T.J."/>
        </authorList>
    </citation>
    <scope>NUCLEOTIDE SEQUENCE [LARGE SCALE GENOMIC DNA]</scope>
    <source>
        <strain evidence="1 2">DSM 44189</strain>
    </source>
</reference>
<evidence type="ECO:0000313" key="2">
    <source>
        <dbReference type="Proteomes" id="UP001275440"/>
    </source>
</evidence>
<protein>
    <submittedName>
        <fullName evidence="1">Uncharacterized protein</fullName>
    </submittedName>
</protein>
<name>A0ABU3WX35_9NOCA</name>
<comment type="caution">
    <text evidence="1">The sequence shown here is derived from an EMBL/GenBank/DDBJ whole genome shotgun (WGS) entry which is preliminary data.</text>
</comment>
<evidence type="ECO:0000313" key="1">
    <source>
        <dbReference type="EMBL" id="MDV2478560.1"/>
    </source>
</evidence>
<dbReference type="EMBL" id="WBMO01000005">
    <property type="protein sequence ID" value="MDV2478560.1"/>
    <property type="molecule type" value="Genomic_DNA"/>
</dbReference>
<dbReference type="Proteomes" id="UP001275440">
    <property type="component" value="Unassembled WGS sequence"/>
</dbReference>
<keyword evidence="2" id="KW-1185">Reference proteome</keyword>